<evidence type="ECO:0000256" key="6">
    <source>
        <dbReference type="ARBA" id="ARBA00022692"/>
    </source>
</evidence>
<name>A0A562QHC8_9PSED</name>
<keyword evidence="8 10" id="KW-1133">Transmembrane helix</keyword>
<evidence type="ECO:0000256" key="7">
    <source>
        <dbReference type="ARBA" id="ARBA00022970"/>
    </source>
</evidence>
<sequence>MIFDPTLITERLGDISNGLLVTLETWFAGVAMGAAIGLLIAVLQVFGGAWLRALLRLYIELIRATPFLVQLFLLYYGGPSFGLELEATTAGILGLGIYGSVYFAEIFRTGFESIPKGQLEAADCLGITRLQCIWRIQLPQMLVLILPALVNLVTILCKETAVLSIITIPELTMVMTGIGSETFAFVETLLVLCVAYLVLIELSSRLGLFLERRVGRFLQRQST</sequence>
<comment type="subcellular location">
    <subcellularLocation>
        <location evidence="2">Cell inner membrane</location>
        <topology evidence="2">Multi-pass membrane protein</topology>
    </subcellularLocation>
    <subcellularLocation>
        <location evidence="10">Cell membrane</location>
        <topology evidence="10">Multi-pass membrane protein</topology>
    </subcellularLocation>
</comment>
<feature type="transmembrane region" description="Helical" evidence="10">
    <location>
        <begin position="188"/>
        <end position="210"/>
    </location>
</feature>
<dbReference type="SUPFAM" id="SSF161098">
    <property type="entry name" value="MetI-like"/>
    <property type="match status" value="1"/>
</dbReference>
<keyword evidence="5" id="KW-1003">Cell membrane</keyword>
<dbReference type="GO" id="GO:0043190">
    <property type="term" value="C:ATP-binding cassette (ABC) transporter complex"/>
    <property type="evidence" value="ECO:0007669"/>
    <property type="project" value="InterPro"/>
</dbReference>
<evidence type="ECO:0000256" key="10">
    <source>
        <dbReference type="RuleBase" id="RU363032"/>
    </source>
</evidence>
<dbReference type="RefSeq" id="WP_145140375.1">
    <property type="nucleotide sequence ID" value="NZ_VLKY01000004.1"/>
</dbReference>
<comment type="function">
    <text evidence="1">Part of the binding-protein-dependent transport system for glutamine; probably responsible for the translocation of the substrate across the membrane.</text>
</comment>
<dbReference type="InterPro" id="IPR043429">
    <property type="entry name" value="ArtM/GltK/GlnP/TcyL/YhdX-like"/>
</dbReference>
<dbReference type="NCBIfam" id="TIGR01726">
    <property type="entry name" value="HEQRo_perm_3TM"/>
    <property type="match status" value="1"/>
</dbReference>
<dbReference type="OrthoDB" id="7255919at2"/>
<protein>
    <submittedName>
        <fullName evidence="12">Amino acid ABC transporter membrane protein 2, PAAT family (TC 3.A.1.3.-)</fullName>
    </submittedName>
</protein>
<dbReference type="Gene3D" id="1.10.3720.10">
    <property type="entry name" value="MetI-like"/>
    <property type="match status" value="1"/>
</dbReference>
<evidence type="ECO:0000313" key="13">
    <source>
        <dbReference type="Proteomes" id="UP000316905"/>
    </source>
</evidence>
<evidence type="ECO:0000256" key="1">
    <source>
        <dbReference type="ARBA" id="ARBA00003159"/>
    </source>
</evidence>
<keyword evidence="4 10" id="KW-0813">Transport</keyword>
<organism evidence="12 13">
    <name type="scientific">Pseudomonas duriflava</name>
    <dbReference type="NCBI Taxonomy" id="459528"/>
    <lineage>
        <taxon>Bacteria</taxon>
        <taxon>Pseudomonadati</taxon>
        <taxon>Pseudomonadota</taxon>
        <taxon>Gammaproteobacteria</taxon>
        <taxon>Pseudomonadales</taxon>
        <taxon>Pseudomonadaceae</taxon>
        <taxon>Pseudomonas</taxon>
    </lineage>
</organism>
<proteinExistence type="inferred from homology"/>
<comment type="similarity">
    <text evidence="3">Belongs to the binding-protein-dependent transport system permease family. HisMQ subfamily.</text>
</comment>
<reference evidence="12 13" key="1">
    <citation type="journal article" date="2015" name="Stand. Genomic Sci.">
        <title>Genomic Encyclopedia of Bacterial and Archaeal Type Strains, Phase III: the genomes of soil and plant-associated and newly described type strains.</title>
        <authorList>
            <person name="Whitman W.B."/>
            <person name="Woyke T."/>
            <person name="Klenk H.P."/>
            <person name="Zhou Y."/>
            <person name="Lilburn T.G."/>
            <person name="Beck B.J."/>
            <person name="De Vos P."/>
            <person name="Vandamme P."/>
            <person name="Eisen J.A."/>
            <person name="Garrity G."/>
            <person name="Hugenholtz P."/>
            <person name="Kyrpides N.C."/>
        </authorList>
    </citation>
    <scope>NUCLEOTIDE SEQUENCE [LARGE SCALE GENOMIC DNA]</scope>
    <source>
        <strain evidence="12 13">CGMCC 1.6858</strain>
    </source>
</reference>
<evidence type="ECO:0000256" key="5">
    <source>
        <dbReference type="ARBA" id="ARBA00022475"/>
    </source>
</evidence>
<evidence type="ECO:0000256" key="8">
    <source>
        <dbReference type="ARBA" id="ARBA00022989"/>
    </source>
</evidence>
<keyword evidence="9 10" id="KW-0472">Membrane</keyword>
<feature type="transmembrane region" description="Helical" evidence="10">
    <location>
        <begin position="26"/>
        <end position="50"/>
    </location>
</feature>
<dbReference type="Pfam" id="PF00528">
    <property type="entry name" value="BPD_transp_1"/>
    <property type="match status" value="1"/>
</dbReference>
<evidence type="ECO:0000256" key="3">
    <source>
        <dbReference type="ARBA" id="ARBA00010072"/>
    </source>
</evidence>
<dbReference type="InterPro" id="IPR035906">
    <property type="entry name" value="MetI-like_sf"/>
</dbReference>
<keyword evidence="7" id="KW-0029">Amino-acid transport</keyword>
<dbReference type="GO" id="GO:0022857">
    <property type="term" value="F:transmembrane transporter activity"/>
    <property type="evidence" value="ECO:0007669"/>
    <property type="project" value="InterPro"/>
</dbReference>
<dbReference type="PANTHER" id="PTHR30614">
    <property type="entry name" value="MEMBRANE COMPONENT OF AMINO ACID ABC TRANSPORTER"/>
    <property type="match status" value="1"/>
</dbReference>
<comment type="caution">
    <text evidence="12">The sequence shown here is derived from an EMBL/GenBank/DDBJ whole genome shotgun (WGS) entry which is preliminary data.</text>
</comment>
<dbReference type="PROSITE" id="PS50928">
    <property type="entry name" value="ABC_TM1"/>
    <property type="match status" value="1"/>
</dbReference>
<evidence type="ECO:0000313" key="12">
    <source>
        <dbReference type="EMBL" id="TWI55600.1"/>
    </source>
</evidence>
<evidence type="ECO:0000256" key="4">
    <source>
        <dbReference type="ARBA" id="ARBA00022448"/>
    </source>
</evidence>
<dbReference type="AlphaFoldDB" id="A0A562QHC8"/>
<keyword evidence="13" id="KW-1185">Reference proteome</keyword>
<feature type="transmembrane region" description="Helical" evidence="10">
    <location>
        <begin position="57"/>
        <end position="76"/>
    </location>
</feature>
<accession>A0A562QHC8</accession>
<dbReference type="PANTHER" id="PTHR30614:SF20">
    <property type="entry name" value="GLUTAMINE TRANSPORT SYSTEM PERMEASE PROTEIN GLNP"/>
    <property type="match status" value="1"/>
</dbReference>
<dbReference type="CDD" id="cd06261">
    <property type="entry name" value="TM_PBP2"/>
    <property type="match status" value="1"/>
</dbReference>
<gene>
    <name evidence="12" type="ORF">IQ22_01526</name>
</gene>
<feature type="transmembrane region" description="Helical" evidence="10">
    <location>
        <begin position="88"/>
        <end position="107"/>
    </location>
</feature>
<dbReference type="InterPro" id="IPR010065">
    <property type="entry name" value="AA_ABC_transptr_permease_3TM"/>
</dbReference>
<feature type="domain" description="ABC transmembrane type-1" evidence="11">
    <location>
        <begin position="19"/>
        <end position="204"/>
    </location>
</feature>
<dbReference type="EMBL" id="VLKY01000004">
    <property type="protein sequence ID" value="TWI55600.1"/>
    <property type="molecule type" value="Genomic_DNA"/>
</dbReference>
<feature type="transmembrane region" description="Helical" evidence="10">
    <location>
        <begin position="141"/>
        <end position="168"/>
    </location>
</feature>
<evidence type="ECO:0000256" key="9">
    <source>
        <dbReference type="ARBA" id="ARBA00023136"/>
    </source>
</evidence>
<dbReference type="Proteomes" id="UP000316905">
    <property type="component" value="Unassembled WGS sequence"/>
</dbReference>
<evidence type="ECO:0000256" key="2">
    <source>
        <dbReference type="ARBA" id="ARBA00004429"/>
    </source>
</evidence>
<keyword evidence="6 10" id="KW-0812">Transmembrane</keyword>
<dbReference type="GO" id="GO:0006865">
    <property type="term" value="P:amino acid transport"/>
    <property type="evidence" value="ECO:0007669"/>
    <property type="project" value="UniProtKB-KW"/>
</dbReference>
<dbReference type="InterPro" id="IPR000515">
    <property type="entry name" value="MetI-like"/>
</dbReference>
<evidence type="ECO:0000259" key="11">
    <source>
        <dbReference type="PROSITE" id="PS50928"/>
    </source>
</evidence>